<organism evidence="4 5">
    <name type="scientific">Brevibacillus centrosporus</name>
    <dbReference type="NCBI Taxonomy" id="54910"/>
    <lineage>
        <taxon>Bacteria</taxon>
        <taxon>Bacillati</taxon>
        <taxon>Bacillota</taxon>
        <taxon>Bacilli</taxon>
        <taxon>Bacillales</taxon>
        <taxon>Paenibacillaceae</taxon>
        <taxon>Brevibacillus</taxon>
    </lineage>
</organism>
<dbReference type="InterPro" id="IPR029058">
    <property type="entry name" value="AB_hydrolase_fold"/>
</dbReference>
<name>A0A1I3YDL3_9BACL</name>
<dbReference type="AlphaFoldDB" id="A0A1I3YDL3"/>
<dbReference type="PANTHER" id="PTHR10655">
    <property type="entry name" value="LYSOPHOSPHOLIPASE-RELATED"/>
    <property type="match status" value="1"/>
</dbReference>
<evidence type="ECO:0000259" key="3">
    <source>
        <dbReference type="Pfam" id="PF02230"/>
    </source>
</evidence>
<dbReference type="Proteomes" id="UP000198915">
    <property type="component" value="Unassembled WGS sequence"/>
</dbReference>
<dbReference type="RefSeq" id="WP_092271669.1">
    <property type="nucleotide sequence ID" value="NZ_FORT01000011.1"/>
</dbReference>
<dbReference type="PANTHER" id="PTHR10655:SF17">
    <property type="entry name" value="LYSOPHOSPHOLIPASE-LIKE PROTEIN 1"/>
    <property type="match status" value="1"/>
</dbReference>
<proteinExistence type="inferred from homology"/>
<reference evidence="5" key="1">
    <citation type="submission" date="2016-10" db="EMBL/GenBank/DDBJ databases">
        <authorList>
            <person name="Varghese N."/>
            <person name="Submissions S."/>
        </authorList>
    </citation>
    <scope>NUCLEOTIDE SEQUENCE [LARGE SCALE GENOMIC DNA]</scope>
    <source>
        <strain evidence="5">OK042</strain>
    </source>
</reference>
<dbReference type="SUPFAM" id="SSF53474">
    <property type="entry name" value="alpha/beta-Hydrolases"/>
    <property type="match status" value="1"/>
</dbReference>
<dbReference type="Pfam" id="PF02230">
    <property type="entry name" value="Abhydrolase_2"/>
    <property type="match status" value="1"/>
</dbReference>
<keyword evidence="5" id="KW-1185">Reference proteome</keyword>
<dbReference type="EMBL" id="FORT01000011">
    <property type="protein sequence ID" value="SFK29964.1"/>
    <property type="molecule type" value="Genomic_DNA"/>
</dbReference>
<dbReference type="GO" id="GO:0008474">
    <property type="term" value="F:palmitoyl-(protein) hydrolase activity"/>
    <property type="evidence" value="ECO:0007669"/>
    <property type="project" value="TreeGrafter"/>
</dbReference>
<evidence type="ECO:0000256" key="1">
    <source>
        <dbReference type="ARBA" id="ARBA00006499"/>
    </source>
</evidence>
<dbReference type="InterPro" id="IPR003140">
    <property type="entry name" value="PLipase/COase/thioEstase"/>
</dbReference>
<comment type="similarity">
    <text evidence="1">Belongs to the AB hydrolase superfamily. AB hydrolase 2 family.</text>
</comment>
<evidence type="ECO:0000313" key="5">
    <source>
        <dbReference type="Proteomes" id="UP000198915"/>
    </source>
</evidence>
<sequence length="214" mass="24219">MKTPMIYELQRPKAIDPNKKYPALFVMHGIGSNEQNMLSLVRGMEEQFFIFSIRGHLPQPPGYAFFTIQGYGKPHREVFDHAIGKLTSFIEYATEQYPVEQSQLYMLGFSQGAILSLTLGLTLGDRIKGIVALSGYIPGFVKEEYGKKSVDHMSLFISHGEMDQVLPYEWGVANHEYYQGLGASVTFKSYQDGHAVSIQNLHDFQQWLLASLTK</sequence>
<dbReference type="GO" id="GO:0005737">
    <property type="term" value="C:cytoplasm"/>
    <property type="evidence" value="ECO:0007669"/>
    <property type="project" value="TreeGrafter"/>
</dbReference>
<gene>
    <name evidence="4" type="ORF">SAMN05518846_11182</name>
</gene>
<dbReference type="GO" id="GO:0052689">
    <property type="term" value="F:carboxylic ester hydrolase activity"/>
    <property type="evidence" value="ECO:0007669"/>
    <property type="project" value="TreeGrafter"/>
</dbReference>
<dbReference type="InterPro" id="IPR050565">
    <property type="entry name" value="LYPA1-2/EST-like"/>
</dbReference>
<evidence type="ECO:0000256" key="2">
    <source>
        <dbReference type="ARBA" id="ARBA00022801"/>
    </source>
</evidence>
<accession>A0A1I3YDL3</accession>
<dbReference type="Gene3D" id="3.40.50.1820">
    <property type="entry name" value="alpha/beta hydrolase"/>
    <property type="match status" value="1"/>
</dbReference>
<feature type="domain" description="Phospholipase/carboxylesterase/thioesterase" evidence="3">
    <location>
        <begin position="20"/>
        <end position="208"/>
    </location>
</feature>
<protein>
    <submittedName>
        <fullName evidence="4">Phospholipase/carboxylesterase</fullName>
    </submittedName>
</protein>
<keyword evidence="2" id="KW-0378">Hydrolase</keyword>
<evidence type="ECO:0000313" key="4">
    <source>
        <dbReference type="EMBL" id="SFK29964.1"/>
    </source>
</evidence>
<dbReference type="STRING" id="1884381.SAMN05518846_11182"/>